<reference evidence="4 5" key="1">
    <citation type="submission" date="2021-02" db="EMBL/GenBank/DDBJ databases">
        <title>Plant Genome Project.</title>
        <authorList>
            <person name="Zhang R.-G."/>
        </authorList>
    </citation>
    <scope>NUCLEOTIDE SEQUENCE [LARGE SCALE GENOMIC DNA]</scope>
    <source>
        <tissue evidence="4">Leaves</tissue>
    </source>
</reference>
<dbReference type="PANTHER" id="PTHR21563">
    <property type="entry name" value="ZINC FINGER C3H1 DOMAIN-CONTAINING PROTEIN"/>
    <property type="match status" value="1"/>
</dbReference>
<dbReference type="SUPFAM" id="SSF48452">
    <property type="entry name" value="TPR-like"/>
    <property type="match status" value="1"/>
</dbReference>
<feature type="compositionally biased region" description="Basic and acidic residues" evidence="2">
    <location>
        <begin position="836"/>
        <end position="845"/>
    </location>
</feature>
<sequence>MEEIDEDRVKLKSTVSGSANAKPNNNQQLASNNNNREEGELSASDDDENPVSSGAQSTGTVAPSAGTIFTTAAAASNAEGTLMEKTAVGNNISSSVDIQSQSSIQPNNQKNFEKNRVKFSGNPGWLPNSTNNNLVISFSDDDSGSGSEDSSHEKTFEIKADATAVKNSGRPPASSLIKSNKLRETARNVDKVMPKKLSSHRTFISSMSKARGGANSRSAGLFSVEQGPRVRNFNPLNKNFGSQERGSDQEIGWKNSKLQDLRQQIALRESELKLKAAQQNKDLAVVSCSDCNAMNLSNDVARNYQSTSAHVGQSDQKEPDRKRLKVSGSYTHRPISDCQREIAAAKSVMPAKEPTVKNSSLHDRNMVDRGQKDISISRVESSIAKLHKQDGKQIDDQSEQIPSAVKDVADISSSCNQFERDSRQVDPCVILSQPAPQENMTSSTSLKNLDGLALNHPRKVGDHHPSGSVVSKATRKHNEMNSIDYHKAISGDKTAEPSFNNLCQVYFQDSNSKLELNNASMWNCLSDVNVSGHSNMDTQSILDMEELLDKELEEAQEHRRTCEIDERNALKAYRKAQRALIEANARCSKLYRQRELCSARFRSFLMDDSNLLWSSRPQEPVGNQLDLSNPISENMNLIPVSSHQMQPGYDVFNRQVYDLSTQCVNDDSLNAPCQHANRQNLGSEPCSDPDASTSEPLPHKSKNAMNILSSQSNELNVSADEDEETFPLDPESVQPNYEYQQRKHISDGRQMGTNNESSKKLSIDSSQDPLLLEATLRSELFARLGKRTLSKNSDSGNVEHSVEHGPDNDIGSDKMQVSNGSVPSSEGGQNQQHDIGGTDKPEGSIHETPTQIQVQDQCLSGNNSLKIRSTAGPKENEFPIRVHCSTSELSLPPLVLRSAIEHLEVGSSITVLDQTENQQNRMGTLYVQEGACVNPDETQDSCLIANSKEETAMIYLENKIGSYTCNLALDPFWPICMYELRGKCNNDECPWQHVKDFSNGNMYQHRHGDSDSADCQVGLTIHQQNCDSATKLSKFQNILTPPMYIISLDMLKADSHSYESIVARRHGQCWRKCFSMSLTLSSMFQKDLPTEFLHTSDGRIEVHDGWSGQSSYFQSRNGVMNQLKQALLDKVQSVEMALLIINQEASKLEGVKKALSVLSRALEADRTSEFLWIVYLLIYYGSTKSIGKDDMFSYAVCILFQIIEAVKYSSQLTILLRTSLFSVRELGSEEVDVLFRRQKDIWMESHREVKNNEGSYVLWLMYINSRIQLDDRFIAYDAALSALCRHASASDGDEINTSACILDLFLQMVECLCMSGNIEKAIQRISGCFLAATNSNEPYSLLVSDILTCLTFSDKLIFWVCCVYLVIYRKLPDAVVQQFECGKELLSIEWPSVHLVDDEKLRAVKLVGTVVDSVESGVDNESLKNEINLRSLQHFAICHIRCMAALDGLECSRNLLDKYIKLYPSCLELVLISARLQEHDFGDLSFVGFEEALIKWPKEVPGIQCIWNQYAENALRSERTDFAKELMDRWFHSVWKVKYPQYVLVARGGDLSYGSSESTITSNPDISISDKNQMDVMFGFLNLSLHNLLQNDHNGAWLAIDRALKVAASRNFKHCVREHAMFLHTHESGPNEDALISWQLNLLSRYLDIAQSFPHSEPLPRLFIDKIEKPRVQQLVRNLMSPISSDFSLVNLVLEVWYGPCLLPQNFSKLKDLVDFVEAIMEIVPSNYLLAFSVCKLLSRGYNPCDVNLASVLFWASSTLVSAIFHAVPVAPEYVWVEAAGTLGNIKGIEAISERFYKRALSVYPFSIKLWKCYYKLSETEGNTNTVVEAAREKGIELD</sequence>
<evidence type="ECO:0000313" key="4">
    <source>
        <dbReference type="EMBL" id="KAH7548063.1"/>
    </source>
</evidence>
<dbReference type="InterPro" id="IPR039278">
    <property type="entry name" value="Red1"/>
</dbReference>
<feature type="region of interest" description="Disordered" evidence="2">
    <location>
        <begin position="789"/>
        <end position="846"/>
    </location>
</feature>
<feature type="region of interest" description="Disordered" evidence="2">
    <location>
        <begin position="1"/>
        <end position="63"/>
    </location>
</feature>
<dbReference type="Pfam" id="PF10650">
    <property type="entry name" value="zf-C3H1"/>
    <property type="match status" value="1"/>
</dbReference>
<feature type="compositionally biased region" description="Polar residues" evidence="2">
    <location>
        <begin position="234"/>
        <end position="244"/>
    </location>
</feature>
<accession>A0ABQ8H442</accession>
<dbReference type="InterPro" id="IPR019607">
    <property type="entry name" value="Putative_zinc-finger_domain"/>
</dbReference>
<proteinExistence type="predicted"/>
<evidence type="ECO:0000256" key="2">
    <source>
        <dbReference type="SAM" id="MobiDB-lite"/>
    </source>
</evidence>
<keyword evidence="1" id="KW-0175">Coiled coil</keyword>
<keyword evidence="5" id="KW-1185">Reference proteome</keyword>
<organism evidence="4 5">
    <name type="scientific">Xanthoceras sorbifolium</name>
    <dbReference type="NCBI Taxonomy" id="99658"/>
    <lineage>
        <taxon>Eukaryota</taxon>
        <taxon>Viridiplantae</taxon>
        <taxon>Streptophyta</taxon>
        <taxon>Embryophyta</taxon>
        <taxon>Tracheophyta</taxon>
        <taxon>Spermatophyta</taxon>
        <taxon>Magnoliopsida</taxon>
        <taxon>eudicotyledons</taxon>
        <taxon>Gunneridae</taxon>
        <taxon>Pentapetalae</taxon>
        <taxon>rosids</taxon>
        <taxon>malvids</taxon>
        <taxon>Sapindales</taxon>
        <taxon>Sapindaceae</taxon>
        <taxon>Xanthoceroideae</taxon>
        <taxon>Xanthoceras</taxon>
    </lineage>
</organism>
<feature type="region of interest" description="Disordered" evidence="2">
    <location>
        <begin position="230"/>
        <end position="250"/>
    </location>
</feature>
<dbReference type="Proteomes" id="UP000827721">
    <property type="component" value="Unassembled WGS sequence"/>
</dbReference>
<feature type="coiled-coil region" evidence="1">
    <location>
        <begin position="541"/>
        <end position="593"/>
    </location>
</feature>
<dbReference type="PANTHER" id="PTHR21563:SF3">
    <property type="entry name" value="ZINC FINGER C3H1 DOMAIN-CONTAINING PROTEIN"/>
    <property type="match status" value="1"/>
</dbReference>
<feature type="region of interest" description="Disordered" evidence="2">
    <location>
        <begin position="306"/>
        <end position="328"/>
    </location>
</feature>
<feature type="region of interest" description="Disordered" evidence="2">
    <location>
        <begin position="713"/>
        <end position="765"/>
    </location>
</feature>
<feature type="compositionally biased region" description="Low complexity" evidence="2">
    <location>
        <begin position="24"/>
        <end position="34"/>
    </location>
</feature>
<feature type="compositionally biased region" description="Polar residues" evidence="2">
    <location>
        <begin position="13"/>
        <end position="23"/>
    </location>
</feature>
<feature type="compositionally biased region" description="Polar residues" evidence="2">
    <location>
        <begin position="50"/>
        <end position="63"/>
    </location>
</feature>
<protein>
    <recommendedName>
        <fullName evidence="3">Putative zinc-finger domain-containing protein</fullName>
    </recommendedName>
</protein>
<gene>
    <name evidence="4" type="ORF">JRO89_XS14G0060600</name>
</gene>
<evidence type="ECO:0000259" key="3">
    <source>
        <dbReference type="Pfam" id="PF10650"/>
    </source>
</evidence>
<feature type="domain" description="Putative zinc-finger" evidence="3">
    <location>
        <begin position="975"/>
        <end position="995"/>
    </location>
</feature>
<evidence type="ECO:0000256" key="1">
    <source>
        <dbReference type="SAM" id="Coils"/>
    </source>
</evidence>
<dbReference type="EMBL" id="JAFEMO010000014">
    <property type="protein sequence ID" value="KAH7548063.1"/>
    <property type="molecule type" value="Genomic_DNA"/>
</dbReference>
<dbReference type="InterPro" id="IPR011990">
    <property type="entry name" value="TPR-like_helical_dom_sf"/>
</dbReference>
<feature type="region of interest" description="Disordered" evidence="2">
    <location>
        <begin position="674"/>
        <end position="701"/>
    </location>
</feature>
<name>A0ABQ8H442_9ROSI</name>
<evidence type="ECO:0000313" key="5">
    <source>
        <dbReference type="Proteomes" id="UP000827721"/>
    </source>
</evidence>
<feature type="compositionally biased region" description="Polar residues" evidence="2">
    <location>
        <begin position="815"/>
        <end position="833"/>
    </location>
</feature>
<comment type="caution">
    <text evidence="4">The sequence shown here is derived from an EMBL/GenBank/DDBJ whole genome shotgun (WGS) entry which is preliminary data.</text>
</comment>